<evidence type="ECO:0000313" key="2">
    <source>
        <dbReference type="Proteomes" id="UP000789901"/>
    </source>
</evidence>
<dbReference type="Proteomes" id="UP000789901">
    <property type="component" value="Unassembled WGS sequence"/>
</dbReference>
<sequence>FVKTLDQFHATLKQMNYKISYLATYLRLLPKQFNIKEKKRNIKKMVLLLEPQSILTISQDDKARIPLGLAIANKQVPILIRLEYRVKLPDYDWIVTENTS</sequence>
<dbReference type="EMBL" id="CAJVQB010092911">
    <property type="protein sequence ID" value="CAG8848641.1"/>
    <property type="molecule type" value="Genomic_DNA"/>
</dbReference>
<reference evidence="1 2" key="1">
    <citation type="submission" date="2021-06" db="EMBL/GenBank/DDBJ databases">
        <authorList>
            <person name="Kallberg Y."/>
            <person name="Tangrot J."/>
            <person name="Rosling A."/>
        </authorList>
    </citation>
    <scope>NUCLEOTIDE SEQUENCE [LARGE SCALE GENOMIC DNA]</scope>
    <source>
        <strain evidence="1 2">120-4 pot B 10/14</strain>
    </source>
</reference>
<keyword evidence="2" id="KW-1185">Reference proteome</keyword>
<name>A0ABN7X6Q7_GIGMA</name>
<protein>
    <submittedName>
        <fullName evidence="1">34766_t:CDS:1</fullName>
    </submittedName>
</protein>
<feature type="non-terminal residue" evidence="1">
    <location>
        <position position="1"/>
    </location>
</feature>
<dbReference type="PANTHER" id="PTHR46954:SF1">
    <property type="entry name" value="C2H2-TYPE DOMAIN-CONTAINING PROTEIN"/>
    <property type="match status" value="1"/>
</dbReference>
<accession>A0ABN7X6Q7</accession>
<comment type="caution">
    <text evidence="1">The sequence shown here is derived from an EMBL/GenBank/DDBJ whole genome shotgun (WGS) entry which is preliminary data.</text>
</comment>
<gene>
    <name evidence="1" type="ORF">GMARGA_LOCUS39286</name>
</gene>
<evidence type="ECO:0000313" key="1">
    <source>
        <dbReference type="EMBL" id="CAG8848641.1"/>
    </source>
</evidence>
<proteinExistence type="predicted"/>
<organism evidence="1 2">
    <name type="scientific">Gigaspora margarita</name>
    <dbReference type="NCBI Taxonomy" id="4874"/>
    <lineage>
        <taxon>Eukaryota</taxon>
        <taxon>Fungi</taxon>
        <taxon>Fungi incertae sedis</taxon>
        <taxon>Mucoromycota</taxon>
        <taxon>Glomeromycotina</taxon>
        <taxon>Glomeromycetes</taxon>
        <taxon>Diversisporales</taxon>
        <taxon>Gigasporaceae</taxon>
        <taxon>Gigaspora</taxon>
    </lineage>
</organism>
<dbReference type="PANTHER" id="PTHR46954">
    <property type="entry name" value="C2H2-TYPE DOMAIN-CONTAINING PROTEIN"/>
    <property type="match status" value="1"/>
</dbReference>